<dbReference type="InterPro" id="IPR037027">
    <property type="entry name" value="YqgF/RNaseH-like_dom_sf"/>
</dbReference>
<organism evidence="7 8">
    <name type="scientific">Guopingia tenuis</name>
    <dbReference type="NCBI Taxonomy" id="2763656"/>
    <lineage>
        <taxon>Bacteria</taxon>
        <taxon>Bacillati</taxon>
        <taxon>Bacillota</taxon>
        <taxon>Clostridia</taxon>
        <taxon>Christensenellales</taxon>
        <taxon>Christensenellaceae</taxon>
        <taxon>Guopingia</taxon>
    </lineage>
</organism>
<comment type="subcellular location">
    <subcellularLocation>
        <location evidence="5">Cytoplasm</location>
    </subcellularLocation>
</comment>
<dbReference type="Pfam" id="PF03652">
    <property type="entry name" value="RuvX"/>
    <property type="match status" value="1"/>
</dbReference>
<dbReference type="PANTHER" id="PTHR33317">
    <property type="entry name" value="POLYNUCLEOTIDYL TRANSFERASE, RIBONUCLEASE H-LIKE SUPERFAMILY PROTEIN"/>
    <property type="match status" value="1"/>
</dbReference>
<reference evidence="7" key="1">
    <citation type="submission" date="2020-08" db="EMBL/GenBank/DDBJ databases">
        <title>Genome public.</title>
        <authorList>
            <person name="Liu C."/>
            <person name="Sun Q."/>
        </authorList>
    </citation>
    <scope>NUCLEOTIDE SEQUENCE</scope>
    <source>
        <strain evidence="7">NSJ-63</strain>
    </source>
</reference>
<dbReference type="SMART" id="SM00732">
    <property type="entry name" value="YqgFc"/>
    <property type="match status" value="1"/>
</dbReference>
<dbReference type="NCBIfam" id="TIGR00250">
    <property type="entry name" value="RNAse_H_YqgF"/>
    <property type="match status" value="1"/>
</dbReference>
<accession>A0A926DGJ0</accession>
<dbReference type="Gene3D" id="3.30.420.140">
    <property type="entry name" value="YqgF/RNase H-like domain"/>
    <property type="match status" value="1"/>
</dbReference>
<keyword evidence="3 5" id="KW-0540">Nuclease</keyword>
<dbReference type="CDD" id="cd16964">
    <property type="entry name" value="YqgF"/>
    <property type="match status" value="1"/>
</dbReference>
<dbReference type="InterPro" id="IPR005227">
    <property type="entry name" value="YqgF"/>
</dbReference>
<dbReference type="InterPro" id="IPR006641">
    <property type="entry name" value="YqgF/RNaseH-like_dom"/>
</dbReference>
<dbReference type="Proteomes" id="UP000617951">
    <property type="component" value="Unassembled WGS sequence"/>
</dbReference>
<evidence type="ECO:0000256" key="3">
    <source>
        <dbReference type="ARBA" id="ARBA00022722"/>
    </source>
</evidence>
<dbReference type="GO" id="GO:0016788">
    <property type="term" value="F:hydrolase activity, acting on ester bonds"/>
    <property type="evidence" value="ECO:0007669"/>
    <property type="project" value="UniProtKB-UniRule"/>
</dbReference>
<dbReference type="GO" id="GO:0000967">
    <property type="term" value="P:rRNA 5'-end processing"/>
    <property type="evidence" value="ECO:0007669"/>
    <property type="project" value="UniProtKB-UniRule"/>
</dbReference>
<evidence type="ECO:0000256" key="4">
    <source>
        <dbReference type="ARBA" id="ARBA00022801"/>
    </source>
</evidence>
<comment type="caution">
    <text evidence="7">The sequence shown here is derived from an EMBL/GenBank/DDBJ whole genome shotgun (WGS) entry which is preliminary data.</text>
</comment>
<keyword evidence="2 5" id="KW-0690">Ribosome biogenesis</keyword>
<gene>
    <name evidence="7" type="primary">ruvX</name>
    <name evidence="7" type="ORF">H8693_02165</name>
</gene>
<dbReference type="SUPFAM" id="SSF53098">
    <property type="entry name" value="Ribonuclease H-like"/>
    <property type="match status" value="1"/>
</dbReference>
<dbReference type="GO" id="GO:0004518">
    <property type="term" value="F:nuclease activity"/>
    <property type="evidence" value="ECO:0007669"/>
    <property type="project" value="UniProtKB-KW"/>
</dbReference>
<keyword evidence="1 5" id="KW-0963">Cytoplasm</keyword>
<evidence type="ECO:0000259" key="6">
    <source>
        <dbReference type="SMART" id="SM00732"/>
    </source>
</evidence>
<keyword evidence="8" id="KW-1185">Reference proteome</keyword>
<dbReference type="PANTHER" id="PTHR33317:SF4">
    <property type="entry name" value="POLYNUCLEOTIDYL TRANSFERASE, RIBONUCLEASE H-LIKE SUPERFAMILY PROTEIN"/>
    <property type="match status" value="1"/>
</dbReference>
<dbReference type="EMBL" id="JACRSS010000001">
    <property type="protein sequence ID" value="MBC8537736.1"/>
    <property type="molecule type" value="Genomic_DNA"/>
</dbReference>
<sequence>MGLDVGDKRIGIAFSDALRITAQGYETYTRQSESEDVAHIKELFLQQNAESIVCGLPKNMNGTIGPQAEKVRAFAALVEEATGTEIIFSDERLTTVFAERALLEADVSRKKRRKVIDKLAAVTILQGYLDSLK</sequence>
<evidence type="ECO:0000256" key="2">
    <source>
        <dbReference type="ARBA" id="ARBA00022517"/>
    </source>
</evidence>
<dbReference type="EC" id="3.1.-.-" evidence="5"/>
<dbReference type="GO" id="GO:0005829">
    <property type="term" value="C:cytosol"/>
    <property type="evidence" value="ECO:0007669"/>
    <property type="project" value="TreeGrafter"/>
</dbReference>
<protein>
    <recommendedName>
        <fullName evidence="5">Putative pre-16S rRNA nuclease</fullName>
        <ecNumber evidence="5">3.1.-.-</ecNumber>
    </recommendedName>
</protein>
<dbReference type="HAMAP" id="MF_00651">
    <property type="entry name" value="Nuclease_YqgF"/>
    <property type="match status" value="1"/>
</dbReference>
<proteinExistence type="inferred from homology"/>
<keyword evidence="4 5" id="KW-0378">Hydrolase</keyword>
<comment type="function">
    <text evidence="5">Could be a nuclease involved in processing of the 5'-end of pre-16S rRNA.</text>
</comment>
<feature type="domain" description="YqgF/RNase H-like" evidence="6">
    <location>
        <begin position="1"/>
        <end position="98"/>
    </location>
</feature>
<comment type="similarity">
    <text evidence="5">Belongs to the YqgF HJR family.</text>
</comment>
<evidence type="ECO:0000256" key="5">
    <source>
        <dbReference type="HAMAP-Rule" id="MF_00651"/>
    </source>
</evidence>
<dbReference type="InterPro" id="IPR012337">
    <property type="entry name" value="RNaseH-like_sf"/>
</dbReference>
<name>A0A926DGJ0_9FIRM</name>
<evidence type="ECO:0000313" key="7">
    <source>
        <dbReference type="EMBL" id="MBC8537736.1"/>
    </source>
</evidence>
<evidence type="ECO:0000313" key="8">
    <source>
        <dbReference type="Proteomes" id="UP000617951"/>
    </source>
</evidence>
<dbReference type="AlphaFoldDB" id="A0A926DGJ0"/>
<evidence type="ECO:0000256" key="1">
    <source>
        <dbReference type="ARBA" id="ARBA00022490"/>
    </source>
</evidence>